<gene>
    <name evidence="2" type="ORF">DKT77_08615</name>
</gene>
<organism evidence="2 3">
    <name type="scientific">Meridianimarinicoccus roseus</name>
    <dbReference type="NCBI Taxonomy" id="2072018"/>
    <lineage>
        <taxon>Bacteria</taxon>
        <taxon>Pseudomonadati</taxon>
        <taxon>Pseudomonadota</taxon>
        <taxon>Alphaproteobacteria</taxon>
        <taxon>Rhodobacterales</taxon>
        <taxon>Paracoccaceae</taxon>
        <taxon>Meridianimarinicoccus</taxon>
    </lineage>
</organism>
<proteinExistence type="predicted"/>
<evidence type="ECO:0000313" key="2">
    <source>
        <dbReference type="EMBL" id="PWR02994.1"/>
    </source>
</evidence>
<dbReference type="Pfam" id="PF07310">
    <property type="entry name" value="PAS_5"/>
    <property type="match status" value="1"/>
</dbReference>
<dbReference type="RefSeq" id="WP_109811300.1">
    <property type="nucleotide sequence ID" value="NZ_QGKU01000031.1"/>
</dbReference>
<name>A0A2V2LHI9_9RHOB</name>
<dbReference type="OrthoDB" id="8478628at2"/>
<dbReference type="EMBL" id="QGKU01000031">
    <property type="protein sequence ID" value="PWR02994.1"/>
    <property type="molecule type" value="Genomic_DNA"/>
</dbReference>
<evidence type="ECO:0000313" key="3">
    <source>
        <dbReference type="Proteomes" id="UP000245680"/>
    </source>
</evidence>
<dbReference type="Proteomes" id="UP000245680">
    <property type="component" value="Unassembled WGS sequence"/>
</dbReference>
<comment type="caution">
    <text evidence="2">The sequence shown here is derived from an EMBL/GenBank/DDBJ whole genome shotgun (WGS) entry which is preliminary data.</text>
</comment>
<protein>
    <submittedName>
        <fullName evidence="2">PAS domain-containing protein</fullName>
    </submittedName>
</protein>
<dbReference type="InterPro" id="IPR009922">
    <property type="entry name" value="DUF1457"/>
</dbReference>
<sequence length="225" mass="24711">MRAFEMKHPAVAQIEAYWEALRGDRNVPLRSEVDPRGIDQALENAFILERIAPRVARFRLAGMHLNDLMGMEVRGMPVTSLFTNEARSTLTDILEHVFEEPSKARLRLTGETGIGRGVVTGEMILLPLRSDLGDISRALGCLVTDGRISGRAPQRFTIAGKDMTPLTGLNRFSRPATSYAPPRPAATPNTLNEEAGAFDGGASIQGAPRRAPHLRLVHDIDRHKS</sequence>
<reference evidence="2 3" key="1">
    <citation type="submission" date="2018-05" db="EMBL/GenBank/DDBJ databases">
        <title>Rhodobacteraceae gen. nov., sp. nov. isolated from sea water.</title>
        <authorList>
            <person name="Ren Y."/>
        </authorList>
    </citation>
    <scope>NUCLEOTIDE SEQUENCE [LARGE SCALE GENOMIC DNA]</scope>
    <source>
        <strain evidence="2 3">TG-679</strain>
    </source>
</reference>
<feature type="region of interest" description="Disordered" evidence="1">
    <location>
        <begin position="173"/>
        <end position="212"/>
    </location>
</feature>
<keyword evidence="3" id="KW-1185">Reference proteome</keyword>
<evidence type="ECO:0000256" key="1">
    <source>
        <dbReference type="SAM" id="MobiDB-lite"/>
    </source>
</evidence>
<dbReference type="AlphaFoldDB" id="A0A2V2LHI9"/>
<accession>A0A2V2LHI9</accession>